<evidence type="ECO:0000256" key="1">
    <source>
        <dbReference type="SAM" id="Phobius"/>
    </source>
</evidence>
<name>A0A4Q5IYX5_9ACTN</name>
<dbReference type="InterPro" id="IPR010699">
    <property type="entry name" value="DUF1275"/>
</dbReference>
<dbReference type="PANTHER" id="PTHR37314:SF4">
    <property type="entry name" value="UPF0700 TRANSMEMBRANE PROTEIN YOAK"/>
    <property type="match status" value="1"/>
</dbReference>
<accession>A0A4Q5IYX5</accession>
<evidence type="ECO:0000313" key="3">
    <source>
        <dbReference type="Proteomes" id="UP000291189"/>
    </source>
</evidence>
<dbReference type="OrthoDB" id="4272751at2"/>
<dbReference type="RefSeq" id="WP_129988695.1">
    <property type="nucleotide sequence ID" value="NZ_SDPU01000032.1"/>
</dbReference>
<feature type="transmembrane region" description="Helical" evidence="1">
    <location>
        <begin position="93"/>
        <end position="113"/>
    </location>
</feature>
<dbReference type="EMBL" id="SDPU01000032">
    <property type="protein sequence ID" value="RYU10259.1"/>
    <property type="molecule type" value="Genomic_DNA"/>
</dbReference>
<keyword evidence="1" id="KW-0472">Membrane</keyword>
<reference evidence="2 3" key="1">
    <citation type="submission" date="2019-01" db="EMBL/GenBank/DDBJ databases">
        <title>Nocardioides guangzhouensis sp. nov., an actinobacterium isolated from soil.</title>
        <authorList>
            <person name="Fu Y."/>
            <person name="Cai Y."/>
            <person name="Lin Z."/>
            <person name="Chen P."/>
        </authorList>
    </citation>
    <scope>NUCLEOTIDE SEQUENCE [LARGE SCALE GENOMIC DNA]</scope>
    <source>
        <strain evidence="2 3">NBRC 105384</strain>
    </source>
</reference>
<evidence type="ECO:0000313" key="2">
    <source>
        <dbReference type="EMBL" id="RYU10259.1"/>
    </source>
</evidence>
<dbReference type="PANTHER" id="PTHR37314">
    <property type="entry name" value="SLR0142 PROTEIN"/>
    <property type="match status" value="1"/>
</dbReference>
<proteinExistence type="predicted"/>
<gene>
    <name evidence="2" type="ORF">ETU37_17875</name>
</gene>
<dbReference type="AlphaFoldDB" id="A0A4Q5IYX5"/>
<sequence>MNHRSDRADGLSTSLMLVLSFGTGMLDAATYLGLHQVFTANMTGNVVFVGLGLANADDVPLLRATLALVGFVVGATTAGLLQRGRKAWPNSDGVAATVLIVAAVVVGTSAVVLHTGDLGEIGLDLLTGALGWAMGAQAVAARRVAVGDVSTVVVTSTLAGLFAEAVWSGNTAGHAATLRRAGAVVTMMGGAVAGAFLLTATSIALAVAVPAVLLLVVGLVTLTRVLLRRRQPVEHDGVVGAEDRDAVRS</sequence>
<dbReference type="Pfam" id="PF06912">
    <property type="entry name" value="DUF1275"/>
    <property type="match status" value="1"/>
</dbReference>
<feature type="transmembrane region" description="Helical" evidence="1">
    <location>
        <begin position="204"/>
        <end position="227"/>
    </location>
</feature>
<organism evidence="2 3">
    <name type="scientific">Nocardioides iriomotensis</name>
    <dbReference type="NCBI Taxonomy" id="715784"/>
    <lineage>
        <taxon>Bacteria</taxon>
        <taxon>Bacillati</taxon>
        <taxon>Actinomycetota</taxon>
        <taxon>Actinomycetes</taxon>
        <taxon>Propionibacteriales</taxon>
        <taxon>Nocardioidaceae</taxon>
        <taxon>Nocardioides</taxon>
    </lineage>
</organism>
<feature type="transmembrane region" description="Helical" evidence="1">
    <location>
        <begin position="149"/>
        <end position="169"/>
    </location>
</feature>
<protein>
    <submittedName>
        <fullName evidence="2">DUF1275 domain-containing protein</fullName>
    </submittedName>
</protein>
<keyword evidence="3" id="KW-1185">Reference proteome</keyword>
<feature type="transmembrane region" description="Helical" evidence="1">
    <location>
        <begin position="181"/>
        <end position="198"/>
    </location>
</feature>
<comment type="caution">
    <text evidence="2">The sequence shown here is derived from an EMBL/GenBank/DDBJ whole genome shotgun (WGS) entry which is preliminary data.</text>
</comment>
<keyword evidence="1" id="KW-1133">Transmembrane helix</keyword>
<keyword evidence="1" id="KW-0812">Transmembrane</keyword>
<feature type="transmembrane region" description="Helical" evidence="1">
    <location>
        <begin position="61"/>
        <end position="81"/>
    </location>
</feature>
<dbReference type="Proteomes" id="UP000291189">
    <property type="component" value="Unassembled WGS sequence"/>
</dbReference>